<dbReference type="Proteomes" id="UP000046392">
    <property type="component" value="Unplaced"/>
</dbReference>
<dbReference type="PANTHER" id="PTHR20905:SF30">
    <property type="entry name" value="N-ACETYLTRANSFERASE DOMAIN-CONTAINING PROTEIN"/>
    <property type="match status" value="1"/>
</dbReference>
<dbReference type="GO" id="GO:0008080">
    <property type="term" value="F:N-acetyltransferase activity"/>
    <property type="evidence" value="ECO:0007669"/>
    <property type="project" value="TreeGrafter"/>
</dbReference>
<dbReference type="WBParaSite" id="SPAL_0000240300.1">
    <property type="protein sequence ID" value="SPAL_0000240300.1"/>
    <property type="gene ID" value="SPAL_0000240300"/>
</dbReference>
<proteinExistence type="predicted"/>
<reference evidence="2" key="1">
    <citation type="submission" date="2017-02" db="UniProtKB">
        <authorList>
            <consortium name="WormBaseParasite"/>
        </authorList>
    </citation>
    <scope>IDENTIFICATION</scope>
</reference>
<organism evidence="1 2">
    <name type="scientific">Strongyloides papillosus</name>
    <name type="common">Intestinal threadworm</name>
    <dbReference type="NCBI Taxonomy" id="174720"/>
    <lineage>
        <taxon>Eukaryota</taxon>
        <taxon>Metazoa</taxon>
        <taxon>Ecdysozoa</taxon>
        <taxon>Nematoda</taxon>
        <taxon>Chromadorea</taxon>
        <taxon>Rhabditida</taxon>
        <taxon>Tylenchina</taxon>
        <taxon>Panagrolaimomorpha</taxon>
        <taxon>Strongyloidoidea</taxon>
        <taxon>Strongyloididae</taxon>
        <taxon>Strongyloides</taxon>
    </lineage>
</organism>
<protein>
    <submittedName>
        <fullName evidence="2">N-acetyltransferase domain-containing protein</fullName>
    </submittedName>
</protein>
<dbReference type="AlphaFoldDB" id="A0A0N5B8N0"/>
<dbReference type="PANTHER" id="PTHR20905">
    <property type="entry name" value="N-ACETYLTRANSFERASE-RELATED"/>
    <property type="match status" value="1"/>
</dbReference>
<evidence type="ECO:0000313" key="2">
    <source>
        <dbReference type="WBParaSite" id="SPAL_0000240300.1"/>
    </source>
</evidence>
<evidence type="ECO:0000313" key="1">
    <source>
        <dbReference type="Proteomes" id="UP000046392"/>
    </source>
</evidence>
<dbReference type="Gene3D" id="3.40.630.30">
    <property type="match status" value="1"/>
</dbReference>
<name>A0A0N5B8N0_STREA</name>
<dbReference type="SUPFAM" id="SSF55729">
    <property type="entry name" value="Acyl-CoA N-acyltransferases (Nat)"/>
    <property type="match status" value="1"/>
</dbReference>
<sequence>MSESDKNIEVKFNNNFTIRFITPKDKDSVLNILLEEFLITEPLNRGTGITKDQINKIFQYLINDNFVMNNSFGAYNKEKELVGIRLVNLTKREDDNNISITEMNERDNNEENVNLSPDIIITNILDEAKIGIWNLLPPTINTLVRSEIVCVARKWQRQGIASKLETEGNKILKNKFPEIQGIIAEATSVANQHLLSKQGYKTYRKVYFKKHNIPIGYDGSDHVETMIKLF</sequence>
<dbReference type="InterPro" id="IPR016181">
    <property type="entry name" value="Acyl_CoA_acyltransferase"/>
</dbReference>
<dbReference type="STRING" id="174720.A0A0N5B8N0"/>
<accession>A0A0N5B8N0</accession>
<keyword evidence="1" id="KW-1185">Reference proteome</keyword>